<keyword evidence="2" id="KW-0175">Coiled coil</keyword>
<protein>
    <submittedName>
        <fullName evidence="6">HMG box domain-containing protein</fullName>
    </submittedName>
</protein>
<evidence type="ECO:0000259" key="4">
    <source>
        <dbReference type="PROSITE" id="PS50118"/>
    </source>
</evidence>
<dbReference type="GO" id="GO:0003677">
    <property type="term" value="F:DNA binding"/>
    <property type="evidence" value="ECO:0007669"/>
    <property type="project" value="UniProtKB-UniRule"/>
</dbReference>
<feature type="coiled-coil region" evidence="2">
    <location>
        <begin position="85"/>
        <end position="134"/>
    </location>
</feature>
<feature type="domain" description="HMG box" evidence="4">
    <location>
        <begin position="147"/>
        <end position="216"/>
    </location>
</feature>
<evidence type="ECO:0000313" key="5">
    <source>
        <dbReference type="Proteomes" id="UP000887572"/>
    </source>
</evidence>
<dbReference type="InterPro" id="IPR009071">
    <property type="entry name" value="HMG_box_dom"/>
</dbReference>
<keyword evidence="5" id="KW-1185">Reference proteome</keyword>
<feature type="DNA-binding region" description="HMG box" evidence="1">
    <location>
        <begin position="147"/>
        <end position="216"/>
    </location>
</feature>
<dbReference type="WBParaSite" id="Gr19_v10_g8611.t1">
    <property type="protein sequence ID" value="Gr19_v10_g8611.t1"/>
    <property type="gene ID" value="Gr19_v10_g8611"/>
</dbReference>
<keyword evidence="1" id="KW-0238">DNA-binding</keyword>
<keyword evidence="1" id="KW-0539">Nucleus</keyword>
<evidence type="ECO:0000256" key="3">
    <source>
        <dbReference type="SAM" id="MobiDB-lite"/>
    </source>
</evidence>
<dbReference type="Pfam" id="PF00505">
    <property type="entry name" value="HMG_box"/>
    <property type="match status" value="1"/>
</dbReference>
<organism evidence="5 6">
    <name type="scientific">Globodera rostochiensis</name>
    <name type="common">Golden nematode worm</name>
    <name type="synonym">Heterodera rostochiensis</name>
    <dbReference type="NCBI Taxonomy" id="31243"/>
    <lineage>
        <taxon>Eukaryota</taxon>
        <taxon>Metazoa</taxon>
        <taxon>Ecdysozoa</taxon>
        <taxon>Nematoda</taxon>
        <taxon>Chromadorea</taxon>
        <taxon>Rhabditida</taxon>
        <taxon>Tylenchina</taxon>
        <taxon>Tylenchomorpha</taxon>
        <taxon>Tylenchoidea</taxon>
        <taxon>Heteroderidae</taxon>
        <taxon>Heteroderinae</taxon>
        <taxon>Globodera</taxon>
    </lineage>
</organism>
<dbReference type="GO" id="GO:0005634">
    <property type="term" value="C:nucleus"/>
    <property type="evidence" value="ECO:0007669"/>
    <property type="project" value="UniProtKB-UniRule"/>
</dbReference>
<reference evidence="6" key="1">
    <citation type="submission" date="2022-11" db="UniProtKB">
        <authorList>
            <consortium name="WormBaseParasite"/>
        </authorList>
    </citation>
    <scope>IDENTIFICATION</scope>
</reference>
<dbReference type="PROSITE" id="PS50118">
    <property type="entry name" value="HMG_BOX_2"/>
    <property type="match status" value="1"/>
</dbReference>
<dbReference type="Proteomes" id="UP000887572">
    <property type="component" value="Unplaced"/>
</dbReference>
<feature type="region of interest" description="Disordered" evidence="3">
    <location>
        <begin position="256"/>
        <end position="371"/>
    </location>
</feature>
<dbReference type="InterPro" id="IPR036910">
    <property type="entry name" value="HMG_box_dom_sf"/>
</dbReference>
<sequence length="371" mass="42449">MALCQKFSRLLIGAEAPRFFARTDVANISTSLHRSSAQAPSPVRLPSGYKAPSAFALFIKEYMTGQGGDTETFKIASTNWQNLSKDEKQNYLQSAKKIADELRAKFEKLPNDQKKALLAERVERQDKLQLLQEKREQRKFHEETGRPKQPITAYMRFIKENLEKQSESFKNNMEQKQFFVDLGKQWRQMTDAEKKPYVAEAQVDFAAFYMRLTKWDKENANEAWKKKNEEKTEAAPKGMGCTAGGIMLCAVTSPREVDGAATTTKRRQTKPDKKVKKSDDKETTNEKKPNNKETTNEKVKKSDDKETTNEKKPNNKETTNEKVKKSNDKETTTNEKVKKSDDKEPTNKKVPDDKETTNKKVKKSDVKGAVD</sequence>
<dbReference type="SUPFAM" id="SSF47095">
    <property type="entry name" value="HMG-box"/>
    <property type="match status" value="2"/>
</dbReference>
<evidence type="ECO:0000256" key="2">
    <source>
        <dbReference type="SAM" id="Coils"/>
    </source>
</evidence>
<dbReference type="CDD" id="cd00084">
    <property type="entry name" value="HMG-box_SF"/>
    <property type="match status" value="1"/>
</dbReference>
<evidence type="ECO:0000256" key="1">
    <source>
        <dbReference type="PROSITE-ProRule" id="PRU00267"/>
    </source>
</evidence>
<dbReference type="AlphaFoldDB" id="A0A914I9S6"/>
<feature type="compositionally biased region" description="Basic and acidic residues" evidence="3">
    <location>
        <begin position="269"/>
        <end position="371"/>
    </location>
</feature>
<accession>A0A914I9S6</accession>
<dbReference type="Gene3D" id="1.10.30.10">
    <property type="entry name" value="High mobility group box domain"/>
    <property type="match status" value="2"/>
</dbReference>
<proteinExistence type="predicted"/>
<dbReference type="SMART" id="SM00398">
    <property type="entry name" value="HMG"/>
    <property type="match status" value="2"/>
</dbReference>
<evidence type="ECO:0000313" key="6">
    <source>
        <dbReference type="WBParaSite" id="Gr19_v10_g8611.t1"/>
    </source>
</evidence>
<name>A0A914I9S6_GLORO</name>